<protein>
    <submittedName>
        <fullName evidence="1">Uncharacterized protein</fullName>
    </submittedName>
</protein>
<keyword evidence="2" id="KW-1185">Reference proteome</keyword>
<dbReference type="EMBL" id="JAUTIX010000009">
    <property type="protein sequence ID" value="MDP0400245.1"/>
    <property type="molecule type" value="Genomic_DNA"/>
</dbReference>
<sequence>MPPTPEPEKIREEAMKRIADRPVMVRDGDAIEELARAHERHAERIIAIANELRDVGAVNYLGNTVEGHAATNNIRAAVHTDPRSVTETLRTQARTARHIAESLREIGRRIDRTETQNQTTIQNSTS</sequence>
<dbReference type="AlphaFoldDB" id="A0AA90NK24"/>
<evidence type="ECO:0000313" key="2">
    <source>
        <dbReference type="Proteomes" id="UP001178281"/>
    </source>
</evidence>
<dbReference type="Proteomes" id="UP001178281">
    <property type="component" value="Unassembled WGS sequence"/>
</dbReference>
<organism evidence="1 2">
    <name type="scientific">Tsukamurella strandjordii</name>
    <dbReference type="NCBI Taxonomy" id="147577"/>
    <lineage>
        <taxon>Bacteria</taxon>
        <taxon>Bacillati</taxon>
        <taxon>Actinomycetota</taxon>
        <taxon>Actinomycetes</taxon>
        <taxon>Mycobacteriales</taxon>
        <taxon>Tsukamurellaceae</taxon>
        <taxon>Tsukamurella</taxon>
    </lineage>
</organism>
<accession>A0AA90NK24</accession>
<comment type="caution">
    <text evidence="1">The sequence shown here is derived from an EMBL/GenBank/DDBJ whole genome shotgun (WGS) entry which is preliminary data.</text>
</comment>
<name>A0AA90NK24_9ACTN</name>
<gene>
    <name evidence="1" type="ORF">Q7X28_20205</name>
</gene>
<reference evidence="1" key="1">
    <citation type="submission" date="2023-08" db="EMBL/GenBank/DDBJ databases">
        <title>The draft genome of Tsukamurella strandjordii strain 050030.</title>
        <authorList>
            <person name="Zhao F."/>
            <person name="Feng Y."/>
            <person name="Zong Z."/>
        </authorList>
    </citation>
    <scope>NUCLEOTIDE SEQUENCE</scope>
    <source>
        <strain evidence="1">050030</strain>
    </source>
</reference>
<evidence type="ECO:0000313" key="1">
    <source>
        <dbReference type="EMBL" id="MDP0400245.1"/>
    </source>
</evidence>
<proteinExistence type="predicted"/>
<dbReference type="RefSeq" id="WP_220658337.1">
    <property type="nucleotide sequence ID" value="NZ_CBCSFC010000022.1"/>
</dbReference>